<reference evidence="1" key="1">
    <citation type="journal article" date="2014" name="Int. J. Syst. Evol. Microbiol.">
        <title>Complete genome sequence of Corynebacterium casei LMG S-19264T (=DSM 44701T), isolated from a smear-ripened cheese.</title>
        <authorList>
            <consortium name="US DOE Joint Genome Institute (JGI-PGF)"/>
            <person name="Walter F."/>
            <person name="Albersmeier A."/>
            <person name="Kalinowski J."/>
            <person name="Ruckert C."/>
        </authorList>
    </citation>
    <scope>NUCLEOTIDE SEQUENCE</scope>
    <source>
        <strain evidence="1">CCM 8606</strain>
    </source>
</reference>
<protein>
    <submittedName>
        <fullName evidence="1">Uncharacterized protein</fullName>
    </submittedName>
</protein>
<dbReference type="EMBL" id="BMDH01000009">
    <property type="protein sequence ID" value="GGI15646.1"/>
    <property type="molecule type" value="Genomic_DNA"/>
</dbReference>
<gene>
    <name evidence="1" type="ORF">GCM10007377_16930</name>
</gene>
<sequence length="119" mass="13314">MMWIDVVESGEWLRQLYDVVPSLEQIRSYRLTVEEGGSHIEIGMFLPVPLDHSAVRGRGSNGIGFALIFEGVRSFRGHVIGEHLVASAELKEVDGQVVFHGSDKYTDFTIVADRVSIRK</sequence>
<organism evidence="1 2">
    <name type="scientific">Galliscardovia ingluviei</name>
    <dbReference type="NCBI Taxonomy" id="1769422"/>
    <lineage>
        <taxon>Bacteria</taxon>
        <taxon>Bacillati</taxon>
        <taxon>Actinomycetota</taxon>
        <taxon>Actinomycetes</taxon>
        <taxon>Bifidobacteriales</taxon>
        <taxon>Bifidobacteriaceae</taxon>
        <taxon>Galliscardovia</taxon>
    </lineage>
</organism>
<evidence type="ECO:0000313" key="1">
    <source>
        <dbReference type="EMBL" id="GGI15646.1"/>
    </source>
</evidence>
<dbReference type="RefSeq" id="WP_188355850.1">
    <property type="nucleotide sequence ID" value="NZ_BMDH01000009.1"/>
</dbReference>
<dbReference type="Proteomes" id="UP000619536">
    <property type="component" value="Unassembled WGS sequence"/>
</dbReference>
<keyword evidence="2" id="KW-1185">Reference proteome</keyword>
<accession>A0A8J3F0L7</accession>
<proteinExistence type="predicted"/>
<dbReference type="AlphaFoldDB" id="A0A8J3F0L7"/>
<name>A0A8J3F0L7_9BIFI</name>
<evidence type="ECO:0000313" key="2">
    <source>
        <dbReference type="Proteomes" id="UP000619536"/>
    </source>
</evidence>
<reference evidence="1" key="2">
    <citation type="submission" date="2020-09" db="EMBL/GenBank/DDBJ databases">
        <authorList>
            <person name="Sun Q."/>
            <person name="Sedlacek I."/>
        </authorList>
    </citation>
    <scope>NUCLEOTIDE SEQUENCE</scope>
    <source>
        <strain evidence="1">CCM 8606</strain>
    </source>
</reference>
<comment type="caution">
    <text evidence="1">The sequence shown here is derived from an EMBL/GenBank/DDBJ whole genome shotgun (WGS) entry which is preliminary data.</text>
</comment>